<dbReference type="InterPro" id="IPR008501">
    <property type="entry name" value="THOC7/Mft1"/>
</dbReference>
<feature type="coiled-coil region" evidence="3">
    <location>
        <begin position="146"/>
        <end position="173"/>
    </location>
</feature>
<feature type="compositionally biased region" description="Acidic residues" evidence="4">
    <location>
        <begin position="223"/>
        <end position="251"/>
    </location>
</feature>
<dbReference type="InParanoid" id="D7G415"/>
<evidence type="ECO:0000256" key="2">
    <source>
        <dbReference type="ARBA" id="ARBA00023242"/>
    </source>
</evidence>
<name>D7G415_ECTSI</name>
<keyword evidence="2" id="KW-0539">Nucleus</keyword>
<gene>
    <name evidence="5" type="ORF">Esi_0054_0097</name>
</gene>
<dbReference type="Proteomes" id="UP000002630">
    <property type="component" value="Linkage Group LG33"/>
</dbReference>
<evidence type="ECO:0000256" key="1">
    <source>
        <dbReference type="ARBA" id="ARBA00004123"/>
    </source>
</evidence>
<protein>
    <submittedName>
        <fullName evidence="5">Uncharacterized protein</fullName>
    </submittedName>
</protein>
<evidence type="ECO:0000313" key="6">
    <source>
        <dbReference type="Proteomes" id="UP000002630"/>
    </source>
</evidence>
<proteinExistence type="predicted"/>
<dbReference type="GO" id="GO:0006397">
    <property type="term" value="P:mRNA processing"/>
    <property type="evidence" value="ECO:0007669"/>
    <property type="project" value="InterPro"/>
</dbReference>
<organism evidence="5 6">
    <name type="scientific">Ectocarpus siliculosus</name>
    <name type="common">Brown alga</name>
    <name type="synonym">Conferva siliculosa</name>
    <dbReference type="NCBI Taxonomy" id="2880"/>
    <lineage>
        <taxon>Eukaryota</taxon>
        <taxon>Sar</taxon>
        <taxon>Stramenopiles</taxon>
        <taxon>Ochrophyta</taxon>
        <taxon>PX clade</taxon>
        <taxon>Phaeophyceae</taxon>
        <taxon>Ectocarpales</taxon>
        <taxon>Ectocarpaceae</taxon>
        <taxon>Ectocarpus</taxon>
    </lineage>
</organism>
<feature type="coiled-coil region" evidence="3">
    <location>
        <begin position="78"/>
        <end position="112"/>
    </location>
</feature>
<evidence type="ECO:0000313" key="5">
    <source>
        <dbReference type="EMBL" id="CBJ27050.1"/>
    </source>
</evidence>
<dbReference type="EMBL" id="FN649758">
    <property type="protein sequence ID" value="CBJ27050.1"/>
    <property type="molecule type" value="Genomic_DNA"/>
</dbReference>
<keyword evidence="6" id="KW-1185">Reference proteome</keyword>
<dbReference type="OrthoDB" id="10618909at2759"/>
<dbReference type="AlphaFoldDB" id="D7G415"/>
<dbReference type="Pfam" id="PF05615">
    <property type="entry name" value="THOC7"/>
    <property type="match status" value="1"/>
</dbReference>
<dbReference type="EMBL" id="FN648752">
    <property type="protein sequence ID" value="CBJ27050.1"/>
    <property type="molecule type" value="Genomic_DNA"/>
</dbReference>
<sequence>MQVPPVDVLVERLRGRENNTRLVSSSYLCNHKFQAFLTLVLPDLENSGPRTRDPAKEKEVREAAEGAIKEIRTYGFELRKAEAIEKTSERDIEDYSNQRDQIEESIKGVQEEIGALKEGLVVERKKRHNKEVYEETCKDINKYPPHRATKLAIEKLEQELVLLHERRKAVQAVQKLKHKQIALLLQSLTDIQATVEEGEVEEEPTVGALELIGLDEELVVDGTAEEGDGDNGDGEEGDDDGNDDDGEAEEEGERRRGRKRSPSAESDEVERVAVGANGEPAPVMPGVLGGLGSRKGVHSSTLSKRRNRKAIPVSSEIDPCNYFICGI</sequence>
<comment type="subcellular location">
    <subcellularLocation>
        <location evidence="1">Nucleus</location>
    </subcellularLocation>
</comment>
<feature type="region of interest" description="Disordered" evidence="4">
    <location>
        <begin position="223"/>
        <end position="306"/>
    </location>
</feature>
<evidence type="ECO:0000256" key="3">
    <source>
        <dbReference type="SAM" id="Coils"/>
    </source>
</evidence>
<dbReference type="STRING" id="2880.D7G415"/>
<reference evidence="5 6" key="1">
    <citation type="journal article" date="2010" name="Nature">
        <title>The Ectocarpus genome and the independent evolution of multicellularity in brown algae.</title>
        <authorList>
            <person name="Cock J.M."/>
            <person name="Sterck L."/>
            <person name="Rouze P."/>
            <person name="Scornet D."/>
            <person name="Allen A.E."/>
            <person name="Amoutzias G."/>
            <person name="Anthouard V."/>
            <person name="Artiguenave F."/>
            <person name="Aury J.M."/>
            <person name="Badger J.H."/>
            <person name="Beszteri B."/>
            <person name="Billiau K."/>
            <person name="Bonnet E."/>
            <person name="Bothwell J.H."/>
            <person name="Bowler C."/>
            <person name="Boyen C."/>
            <person name="Brownlee C."/>
            <person name="Carrano C.J."/>
            <person name="Charrier B."/>
            <person name="Cho G.Y."/>
            <person name="Coelho S.M."/>
            <person name="Collen J."/>
            <person name="Corre E."/>
            <person name="Da Silva C."/>
            <person name="Delage L."/>
            <person name="Delaroque N."/>
            <person name="Dittami S.M."/>
            <person name="Doulbeau S."/>
            <person name="Elias M."/>
            <person name="Farnham G."/>
            <person name="Gachon C.M."/>
            <person name="Gschloessl B."/>
            <person name="Heesch S."/>
            <person name="Jabbari K."/>
            <person name="Jubin C."/>
            <person name="Kawai H."/>
            <person name="Kimura K."/>
            <person name="Kloareg B."/>
            <person name="Kupper F.C."/>
            <person name="Lang D."/>
            <person name="Le Bail A."/>
            <person name="Leblanc C."/>
            <person name="Lerouge P."/>
            <person name="Lohr M."/>
            <person name="Lopez P.J."/>
            <person name="Martens C."/>
            <person name="Maumus F."/>
            <person name="Michel G."/>
            <person name="Miranda-Saavedra D."/>
            <person name="Morales J."/>
            <person name="Moreau H."/>
            <person name="Motomura T."/>
            <person name="Nagasato C."/>
            <person name="Napoli C.A."/>
            <person name="Nelson D.R."/>
            <person name="Nyvall-Collen P."/>
            <person name="Peters A.F."/>
            <person name="Pommier C."/>
            <person name="Potin P."/>
            <person name="Poulain J."/>
            <person name="Quesneville H."/>
            <person name="Read B."/>
            <person name="Rensing S.A."/>
            <person name="Ritter A."/>
            <person name="Rousvoal S."/>
            <person name="Samanta M."/>
            <person name="Samson G."/>
            <person name="Schroeder D.C."/>
            <person name="Segurens B."/>
            <person name="Strittmatter M."/>
            <person name="Tonon T."/>
            <person name="Tregear J.W."/>
            <person name="Valentin K."/>
            <person name="von Dassow P."/>
            <person name="Yamagishi T."/>
            <person name="Van de Peer Y."/>
            <person name="Wincker P."/>
        </authorList>
    </citation>
    <scope>NUCLEOTIDE SEQUENCE [LARGE SCALE GENOMIC DNA]</scope>
    <source>
        <strain evidence="6">Ec32 / CCAP1310/4</strain>
    </source>
</reference>
<accession>D7G415</accession>
<keyword evidence="3" id="KW-0175">Coiled coil</keyword>
<evidence type="ECO:0000256" key="4">
    <source>
        <dbReference type="SAM" id="MobiDB-lite"/>
    </source>
</evidence>
<dbReference type="GO" id="GO:0000445">
    <property type="term" value="C:THO complex part of transcription export complex"/>
    <property type="evidence" value="ECO:0007669"/>
    <property type="project" value="InterPro"/>
</dbReference>